<dbReference type="InterPro" id="IPR018484">
    <property type="entry name" value="FGGY_N"/>
</dbReference>
<dbReference type="GO" id="GO:0019301">
    <property type="term" value="P:rhamnose catabolic process"/>
    <property type="evidence" value="ECO:0007669"/>
    <property type="project" value="UniProtKB-UniRule"/>
</dbReference>
<accession>A0A1H6WVK3</accession>
<dbReference type="CDD" id="cd07771">
    <property type="entry name" value="ASKHA_NBD_FGGY_RhaB-like"/>
    <property type="match status" value="1"/>
</dbReference>
<dbReference type="EC" id="2.7.1.5" evidence="7"/>
<name>A0A1H6WVK3_9FIRM</name>
<dbReference type="InterPro" id="IPR050406">
    <property type="entry name" value="FGGY_Carb_Kinase"/>
</dbReference>
<dbReference type="Gene3D" id="3.30.420.40">
    <property type="match status" value="2"/>
</dbReference>
<dbReference type="InterPro" id="IPR013449">
    <property type="entry name" value="Rhamnulokinase"/>
</dbReference>
<keyword evidence="6" id="KW-0684">Rhamnose metabolism</keyword>
<dbReference type="AlphaFoldDB" id="A0A1H6WVK3"/>
<dbReference type="PANTHER" id="PTHR43095:SF5">
    <property type="entry name" value="XYLULOSE KINASE"/>
    <property type="match status" value="1"/>
</dbReference>
<dbReference type="NCBIfam" id="TIGR02627">
    <property type="entry name" value="rhamnulo_kin"/>
    <property type="match status" value="1"/>
</dbReference>
<dbReference type="Proteomes" id="UP000199662">
    <property type="component" value="Unassembled WGS sequence"/>
</dbReference>
<proteinExistence type="inferred from homology"/>
<feature type="domain" description="Carbohydrate kinase FGGY C-terminal" evidence="9">
    <location>
        <begin position="255"/>
        <end position="441"/>
    </location>
</feature>
<sequence length="467" mass="53443">MGSYYLAIDIGASSGRHILGWLENGKVRIEEIYRFENHLIEKNQHLCWDLDQLFQEVLAGLKMCKQYNRIPQSVGIDTWGVDFVLLDDKENMLGDTIAYRDSRTQGIDEEVYKIISEADLYHRNGIQKQIFNSIYQLYAIKLKQPELLQKAHSFLMIPEYLNFLLTGSIKNEYTNATTTQLVHSTTQDWDFDLIDKLGLPKQIFGTLYQPKSSVGQFRQNIQDEVGFSAEVVLPATHDTGSAVLAAPLVDGDSIYLSSGTWSLMGVERMIPDCTEKSRQRNFTNEGGYHYRYRYLKNIMGLWMMQSLRMEFKHQYKFSELYELAKIGDYFPSYVDVNDVSFLAPKSMRQALQAYCEKTKQEKPETECEFLSCVYKSLAKSYAETVREIEAVTGKTYTCIHIVGGGCQDEYLNLLTAKYTGKDLYTGPIEATALGNILAQMLKTNELKDLIEARECIKKSFDIKKVGA</sequence>
<evidence type="ECO:0000313" key="11">
    <source>
        <dbReference type="Proteomes" id="UP000199662"/>
    </source>
</evidence>
<evidence type="ECO:0000256" key="6">
    <source>
        <dbReference type="ARBA" id="ARBA00023308"/>
    </source>
</evidence>
<evidence type="ECO:0000256" key="4">
    <source>
        <dbReference type="ARBA" id="ARBA00022777"/>
    </source>
</evidence>
<dbReference type="SUPFAM" id="SSF53067">
    <property type="entry name" value="Actin-like ATPase domain"/>
    <property type="match status" value="2"/>
</dbReference>
<evidence type="ECO:0000256" key="1">
    <source>
        <dbReference type="ARBA" id="ARBA00009156"/>
    </source>
</evidence>
<evidence type="ECO:0000259" key="8">
    <source>
        <dbReference type="Pfam" id="PF00370"/>
    </source>
</evidence>
<dbReference type="PANTHER" id="PTHR43095">
    <property type="entry name" value="SUGAR KINASE"/>
    <property type="match status" value="1"/>
</dbReference>
<dbReference type="EMBL" id="FNZK01000004">
    <property type="protein sequence ID" value="SEJ20919.1"/>
    <property type="molecule type" value="Genomic_DNA"/>
</dbReference>
<evidence type="ECO:0000256" key="5">
    <source>
        <dbReference type="ARBA" id="ARBA00022840"/>
    </source>
</evidence>
<protein>
    <recommendedName>
        <fullName evidence="7">Rhamnulokinase</fullName>
        <ecNumber evidence="7">2.7.1.5</ecNumber>
    </recommendedName>
</protein>
<comment type="similarity">
    <text evidence="1">Belongs to the FGGY kinase family.</text>
</comment>
<dbReference type="InterPro" id="IPR043129">
    <property type="entry name" value="ATPase_NBD"/>
</dbReference>
<evidence type="ECO:0000256" key="3">
    <source>
        <dbReference type="ARBA" id="ARBA00022741"/>
    </source>
</evidence>
<dbReference type="Pfam" id="PF02782">
    <property type="entry name" value="FGGY_C"/>
    <property type="match status" value="1"/>
</dbReference>
<keyword evidence="3" id="KW-0547">Nucleotide-binding</keyword>
<keyword evidence="5" id="KW-0067">ATP-binding</keyword>
<dbReference type="GO" id="GO:0005524">
    <property type="term" value="F:ATP binding"/>
    <property type="evidence" value="ECO:0007669"/>
    <property type="project" value="UniProtKB-KW"/>
</dbReference>
<feature type="domain" description="Carbohydrate kinase FGGY N-terminal" evidence="8">
    <location>
        <begin position="4"/>
        <end position="244"/>
    </location>
</feature>
<dbReference type="Pfam" id="PF00370">
    <property type="entry name" value="FGGY_N"/>
    <property type="match status" value="1"/>
</dbReference>
<organism evidence="10 11">
    <name type="scientific">Propionispira arboris</name>
    <dbReference type="NCBI Taxonomy" id="84035"/>
    <lineage>
        <taxon>Bacteria</taxon>
        <taxon>Bacillati</taxon>
        <taxon>Bacillota</taxon>
        <taxon>Negativicutes</taxon>
        <taxon>Selenomonadales</taxon>
        <taxon>Selenomonadaceae</taxon>
        <taxon>Propionispira</taxon>
    </lineage>
</organism>
<keyword evidence="11" id="KW-1185">Reference proteome</keyword>
<keyword evidence="2" id="KW-0808">Transferase</keyword>
<dbReference type="STRING" id="84035.SAMN05660742_104164"/>
<dbReference type="RefSeq" id="WP_091829990.1">
    <property type="nucleotide sequence ID" value="NZ_FNZK01000004.1"/>
</dbReference>
<gene>
    <name evidence="10" type="ORF">SAMN05660742_104164</name>
</gene>
<evidence type="ECO:0000259" key="9">
    <source>
        <dbReference type="Pfam" id="PF02782"/>
    </source>
</evidence>
<evidence type="ECO:0000313" key="10">
    <source>
        <dbReference type="EMBL" id="SEJ20919.1"/>
    </source>
</evidence>
<dbReference type="GO" id="GO:0008993">
    <property type="term" value="F:rhamnulokinase activity"/>
    <property type="evidence" value="ECO:0007669"/>
    <property type="project" value="UniProtKB-UniRule"/>
</dbReference>
<keyword evidence="4 10" id="KW-0418">Kinase</keyword>
<evidence type="ECO:0000256" key="7">
    <source>
        <dbReference type="NCBIfam" id="TIGR02627"/>
    </source>
</evidence>
<reference evidence="10 11" key="1">
    <citation type="submission" date="2016-10" db="EMBL/GenBank/DDBJ databases">
        <authorList>
            <person name="de Groot N.N."/>
        </authorList>
    </citation>
    <scope>NUCLEOTIDE SEQUENCE [LARGE SCALE GENOMIC DNA]</scope>
    <source>
        <strain evidence="10 11">DSM 2179</strain>
    </source>
</reference>
<evidence type="ECO:0000256" key="2">
    <source>
        <dbReference type="ARBA" id="ARBA00022679"/>
    </source>
</evidence>
<dbReference type="InterPro" id="IPR018485">
    <property type="entry name" value="FGGY_C"/>
</dbReference>